<name>A0AAD9KFS8_RIDPI</name>
<dbReference type="PROSITE" id="PS50097">
    <property type="entry name" value="BTB"/>
    <property type="match status" value="1"/>
</dbReference>
<reference evidence="5" key="1">
    <citation type="journal article" date="2023" name="Mol. Biol. Evol.">
        <title>Third-Generation Sequencing Reveals the Adaptive Role of the Epigenome in Three Deep-Sea Polychaetes.</title>
        <authorList>
            <person name="Perez M."/>
            <person name="Aroh O."/>
            <person name="Sun Y."/>
            <person name="Lan Y."/>
            <person name="Juniper S.K."/>
            <person name="Young C.R."/>
            <person name="Angers B."/>
            <person name="Qian P.Y."/>
        </authorList>
    </citation>
    <scope>NUCLEOTIDE SEQUENCE</scope>
    <source>
        <strain evidence="5">R07B-5</strain>
    </source>
</reference>
<evidence type="ECO:0000256" key="3">
    <source>
        <dbReference type="SAM" id="MobiDB-lite"/>
    </source>
</evidence>
<keyword evidence="2" id="KW-0677">Repeat</keyword>
<protein>
    <recommendedName>
        <fullName evidence="4">BTB domain-containing protein</fullName>
    </recommendedName>
</protein>
<dbReference type="SMART" id="SM00225">
    <property type="entry name" value="BTB"/>
    <property type="match status" value="1"/>
</dbReference>
<dbReference type="SMART" id="SM00875">
    <property type="entry name" value="BACK"/>
    <property type="match status" value="1"/>
</dbReference>
<dbReference type="SUPFAM" id="SSF117281">
    <property type="entry name" value="Kelch motif"/>
    <property type="match status" value="1"/>
</dbReference>
<dbReference type="PIRSF" id="PIRSF037037">
    <property type="entry name" value="Kelch-like_protein_gigaxonin"/>
    <property type="match status" value="1"/>
</dbReference>
<dbReference type="Pfam" id="PF00651">
    <property type="entry name" value="BTB"/>
    <property type="match status" value="1"/>
</dbReference>
<dbReference type="EMBL" id="JAODUO010001138">
    <property type="protein sequence ID" value="KAK2170808.1"/>
    <property type="molecule type" value="Genomic_DNA"/>
</dbReference>
<feature type="domain" description="BTB" evidence="4">
    <location>
        <begin position="59"/>
        <end position="126"/>
    </location>
</feature>
<sequence length="639" mass="71240">MSAETNFMDFSDAGASGTRAITLSRPRLSTEKQTTYEDTGRSAQALREMHRFYRDERLCDVVIRGDGARFPCHRLVLAATSLYFERMFSNDMSEARSTEITINDVTSTALQHLIEFAYTSSLSVHTHSVLEIFEAADMLQFATARTFCEDFLLFQVDKNNCLSFLVYADAFSCKLLYQKAKLCAARNFKSICKTPAFLSMPFCHLVSLLKEDGIEMAYEEHIFEAMKRWIVHDTENRSRRLLELMKCVRLNFVSRWYLIEVISKDDLIRRCPATQAYIQSAKDQLLAQGHTYEIPWQLPPSRSVTGLTDKIVYIDTGDPTLALPAESRLHLFDPVNKSWSSVRRSGPLAVSTRATCETLGDVLLVIGGWDSGDAAAAKTLNQRTGAVSTVHEFKVMSIFPTLWYVGAHDMGVSRYDHSTVTAGTRLYLLGGYDETHTLQATVYVTDAASNYHFESCSRMLYALSRAAVVHHSERLYVFGGYDGGGTARRALQSFDMNTGQWTEVTSSVDDVPMSCQYAVCIDELIYVVTGEATSGGRPDATTGSVVKRRCADSLYTFNPRTLQWCHLARLPEPPHTGSFCATTLGGRIYLTGGLRGGRPYFAVDCFNVADNTVETVGNTAEGSLSLCSTIRVMHENFGL</sequence>
<dbReference type="InterPro" id="IPR000210">
    <property type="entry name" value="BTB/POZ_dom"/>
</dbReference>
<keyword evidence="1" id="KW-0880">Kelch repeat</keyword>
<dbReference type="Pfam" id="PF07707">
    <property type="entry name" value="BACK"/>
    <property type="match status" value="1"/>
</dbReference>
<dbReference type="InterPro" id="IPR011705">
    <property type="entry name" value="BACK"/>
</dbReference>
<evidence type="ECO:0000313" key="6">
    <source>
        <dbReference type="Proteomes" id="UP001209878"/>
    </source>
</evidence>
<dbReference type="FunFam" id="1.25.40.420:FF:000001">
    <property type="entry name" value="Kelch-like family member 12"/>
    <property type="match status" value="1"/>
</dbReference>
<dbReference type="Gene3D" id="2.120.10.80">
    <property type="entry name" value="Kelch-type beta propeller"/>
    <property type="match status" value="1"/>
</dbReference>
<dbReference type="Pfam" id="PF24681">
    <property type="entry name" value="Kelch_KLHDC2_KLHL20_DRC7"/>
    <property type="match status" value="1"/>
</dbReference>
<proteinExistence type="predicted"/>
<dbReference type="InterPro" id="IPR017096">
    <property type="entry name" value="BTB-kelch_protein"/>
</dbReference>
<dbReference type="Proteomes" id="UP001209878">
    <property type="component" value="Unassembled WGS sequence"/>
</dbReference>
<comment type="caution">
    <text evidence="5">The sequence shown here is derived from an EMBL/GenBank/DDBJ whole genome shotgun (WGS) entry which is preliminary data.</text>
</comment>
<gene>
    <name evidence="5" type="ORF">NP493_1139g00014</name>
</gene>
<organism evidence="5 6">
    <name type="scientific">Ridgeia piscesae</name>
    <name type="common">Tubeworm</name>
    <dbReference type="NCBI Taxonomy" id="27915"/>
    <lineage>
        <taxon>Eukaryota</taxon>
        <taxon>Metazoa</taxon>
        <taxon>Spiralia</taxon>
        <taxon>Lophotrochozoa</taxon>
        <taxon>Annelida</taxon>
        <taxon>Polychaeta</taxon>
        <taxon>Sedentaria</taxon>
        <taxon>Canalipalpata</taxon>
        <taxon>Sabellida</taxon>
        <taxon>Siboglinidae</taxon>
        <taxon>Ridgeia</taxon>
    </lineage>
</organism>
<evidence type="ECO:0000256" key="2">
    <source>
        <dbReference type="ARBA" id="ARBA00022737"/>
    </source>
</evidence>
<dbReference type="Gene3D" id="1.25.40.420">
    <property type="match status" value="1"/>
</dbReference>
<dbReference type="Gene3D" id="3.30.710.10">
    <property type="entry name" value="Potassium Channel Kv1.1, Chain A"/>
    <property type="match status" value="1"/>
</dbReference>
<dbReference type="InterPro" id="IPR011333">
    <property type="entry name" value="SKP1/BTB/POZ_sf"/>
</dbReference>
<evidence type="ECO:0000259" key="4">
    <source>
        <dbReference type="PROSITE" id="PS50097"/>
    </source>
</evidence>
<keyword evidence="6" id="KW-1185">Reference proteome</keyword>
<evidence type="ECO:0000256" key="1">
    <source>
        <dbReference type="ARBA" id="ARBA00022441"/>
    </source>
</evidence>
<dbReference type="AlphaFoldDB" id="A0AAD9KFS8"/>
<dbReference type="InterPro" id="IPR015915">
    <property type="entry name" value="Kelch-typ_b-propeller"/>
</dbReference>
<feature type="region of interest" description="Disordered" evidence="3">
    <location>
        <begin position="21"/>
        <end position="41"/>
    </location>
</feature>
<dbReference type="PANTHER" id="PTHR24412:SF489">
    <property type="entry name" value="RING FINGER DOMAIN AND KELCH REPEAT-CONTAINING PROTEIN DDB_G0271372"/>
    <property type="match status" value="1"/>
</dbReference>
<feature type="compositionally biased region" description="Basic and acidic residues" evidence="3">
    <location>
        <begin position="28"/>
        <end position="40"/>
    </location>
</feature>
<dbReference type="SUPFAM" id="SSF54695">
    <property type="entry name" value="POZ domain"/>
    <property type="match status" value="1"/>
</dbReference>
<accession>A0AAD9KFS8</accession>
<evidence type="ECO:0000313" key="5">
    <source>
        <dbReference type="EMBL" id="KAK2170808.1"/>
    </source>
</evidence>
<dbReference type="PANTHER" id="PTHR24412">
    <property type="entry name" value="KELCH PROTEIN"/>
    <property type="match status" value="1"/>
</dbReference>